<keyword evidence="16" id="KW-1185">Reference proteome</keyword>
<accession>A0A7G9QSC9</accession>
<proteinExistence type="inferred from homology"/>
<dbReference type="GO" id="GO:0005524">
    <property type="term" value="F:ATP binding"/>
    <property type="evidence" value="ECO:0007669"/>
    <property type="project" value="UniProtKB-KW"/>
</dbReference>
<dbReference type="EC" id="2.7.7.80" evidence="9"/>
<evidence type="ECO:0000256" key="12">
    <source>
        <dbReference type="ARBA" id="ARBA00075328"/>
    </source>
</evidence>
<dbReference type="NCBIfam" id="NF004281">
    <property type="entry name" value="PRK05690.1"/>
    <property type="match status" value="1"/>
</dbReference>
<name>A0A7G9QSC9_9GAMM</name>
<evidence type="ECO:0000256" key="6">
    <source>
        <dbReference type="ARBA" id="ARBA00052218"/>
    </source>
</evidence>
<evidence type="ECO:0000256" key="10">
    <source>
        <dbReference type="ARBA" id="ARBA00073635"/>
    </source>
</evidence>
<dbReference type="KEGG" id="tbv:H9L17_13945"/>
<dbReference type="Gene3D" id="3.40.50.720">
    <property type="entry name" value="NAD(P)-binding Rossmann-like Domain"/>
    <property type="match status" value="1"/>
</dbReference>
<evidence type="ECO:0000256" key="9">
    <source>
        <dbReference type="ARBA" id="ARBA00066884"/>
    </source>
</evidence>
<evidence type="ECO:0000313" key="16">
    <source>
        <dbReference type="Proteomes" id="UP000515977"/>
    </source>
</evidence>
<evidence type="ECO:0000256" key="4">
    <source>
        <dbReference type="ARBA" id="ARBA00022741"/>
    </source>
</evidence>
<evidence type="ECO:0000259" key="14">
    <source>
        <dbReference type="PROSITE" id="PS50206"/>
    </source>
</evidence>
<dbReference type="CDD" id="cd00158">
    <property type="entry name" value="RHOD"/>
    <property type="match status" value="1"/>
</dbReference>
<comment type="pathway">
    <text evidence="1">Cofactor biosynthesis; molybdopterin biosynthesis.</text>
</comment>
<evidence type="ECO:0000256" key="13">
    <source>
        <dbReference type="ARBA" id="ARBA00078531"/>
    </source>
</evidence>
<dbReference type="GO" id="GO:0004792">
    <property type="term" value="F:thiosulfate-cyanide sulfurtransferase activity"/>
    <property type="evidence" value="ECO:0007669"/>
    <property type="project" value="TreeGrafter"/>
</dbReference>
<dbReference type="AlphaFoldDB" id="A0A7G9QSC9"/>
<comment type="similarity">
    <text evidence="2">Belongs to the HesA/MoeB/ThiF family.</text>
</comment>
<dbReference type="SUPFAM" id="SSF52821">
    <property type="entry name" value="Rhodanese/Cell cycle control phosphatase"/>
    <property type="match status" value="1"/>
</dbReference>
<dbReference type="Pfam" id="PF00899">
    <property type="entry name" value="ThiF"/>
    <property type="match status" value="1"/>
</dbReference>
<dbReference type="InterPro" id="IPR035985">
    <property type="entry name" value="Ubiquitin-activating_enz"/>
</dbReference>
<dbReference type="RefSeq" id="WP_187570016.1">
    <property type="nucleotide sequence ID" value="NZ_CP060711.1"/>
</dbReference>
<dbReference type="EMBL" id="CP060711">
    <property type="protein sequence ID" value="QNN46254.1"/>
    <property type="molecule type" value="Genomic_DNA"/>
</dbReference>
<evidence type="ECO:0000256" key="1">
    <source>
        <dbReference type="ARBA" id="ARBA00005046"/>
    </source>
</evidence>
<evidence type="ECO:0000256" key="7">
    <source>
        <dbReference type="ARBA" id="ARBA00055169"/>
    </source>
</evidence>
<dbReference type="NCBIfam" id="NF006444">
    <property type="entry name" value="PRK08762.1"/>
    <property type="match status" value="1"/>
</dbReference>
<feature type="domain" description="Rhodanese" evidence="14">
    <location>
        <begin position="17"/>
        <end position="107"/>
    </location>
</feature>
<dbReference type="Pfam" id="PF00581">
    <property type="entry name" value="Rhodanese"/>
    <property type="match status" value="1"/>
</dbReference>
<dbReference type="SUPFAM" id="SSF69572">
    <property type="entry name" value="Activating enzymes of the ubiquitin-like proteins"/>
    <property type="match status" value="1"/>
</dbReference>
<dbReference type="PANTHER" id="PTHR10953">
    <property type="entry name" value="UBIQUITIN-ACTIVATING ENZYME E1"/>
    <property type="match status" value="1"/>
</dbReference>
<keyword evidence="4" id="KW-0547">Nucleotide-binding</keyword>
<dbReference type="GO" id="GO:0008146">
    <property type="term" value="F:sulfotransferase activity"/>
    <property type="evidence" value="ECO:0007669"/>
    <property type="project" value="TreeGrafter"/>
</dbReference>
<evidence type="ECO:0000256" key="5">
    <source>
        <dbReference type="ARBA" id="ARBA00022840"/>
    </source>
</evidence>
<keyword evidence="5" id="KW-0067">ATP-binding</keyword>
<comment type="function">
    <text evidence="7">Catalyzes the adenylation by ATP of the carboxyl group of the C-terminal glycine of sulfur carrier protein MoaD.</text>
</comment>
<organism evidence="15 16">
    <name type="scientific">Thermomonas brevis</name>
    <dbReference type="NCBI Taxonomy" id="215691"/>
    <lineage>
        <taxon>Bacteria</taxon>
        <taxon>Pseudomonadati</taxon>
        <taxon>Pseudomonadota</taxon>
        <taxon>Gammaproteobacteria</taxon>
        <taxon>Lysobacterales</taxon>
        <taxon>Lysobacteraceae</taxon>
        <taxon>Thermomonas</taxon>
    </lineage>
</organism>
<keyword evidence="15" id="KW-0548">Nucleotidyltransferase</keyword>
<dbReference type="InterPro" id="IPR045886">
    <property type="entry name" value="ThiF/MoeB/HesA"/>
</dbReference>
<gene>
    <name evidence="15" type="primary">moeB</name>
    <name evidence="15" type="ORF">H9L17_13945</name>
</gene>
<dbReference type="GO" id="GO:0005829">
    <property type="term" value="C:cytosol"/>
    <property type="evidence" value="ECO:0007669"/>
    <property type="project" value="TreeGrafter"/>
</dbReference>
<comment type="subunit">
    <text evidence="8">Homodimer. Forms a stable heterotetrameric complex of 2 MoeB and 2 MoaD during adenylation of MoaD.</text>
</comment>
<dbReference type="InterPro" id="IPR000594">
    <property type="entry name" value="ThiF_NAD_FAD-bd"/>
</dbReference>
<dbReference type="Proteomes" id="UP000515977">
    <property type="component" value="Chromosome"/>
</dbReference>
<reference evidence="15 16" key="1">
    <citation type="submission" date="2020-08" db="EMBL/GenBank/DDBJ databases">
        <title>Genome sequence of Thermomonas brevis KACC 16975T.</title>
        <authorList>
            <person name="Hyun D.-W."/>
            <person name="Bae J.-W."/>
        </authorList>
    </citation>
    <scope>NUCLEOTIDE SEQUENCE [LARGE SCALE GENOMIC DNA]</scope>
    <source>
        <strain evidence="15 16">KACC 16975</strain>
    </source>
</reference>
<keyword evidence="3 15" id="KW-0808">Transferase</keyword>
<evidence type="ECO:0000313" key="15">
    <source>
        <dbReference type="EMBL" id="QNN46254.1"/>
    </source>
</evidence>
<dbReference type="GO" id="GO:0008641">
    <property type="term" value="F:ubiquitin-like modifier activating enzyme activity"/>
    <property type="evidence" value="ECO:0007669"/>
    <property type="project" value="InterPro"/>
</dbReference>
<dbReference type="InterPro" id="IPR036873">
    <property type="entry name" value="Rhodanese-like_dom_sf"/>
</dbReference>
<dbReference type="Gene3D" id="3.40.250.10">
    <property type="entry name" value="Rhodanese-like domain"/>
    <property type="match status" value="1"/>
</dbReference>
<comment type="catalytic activity">
    <reaction evidence="6">
        <text>[molybdopterin-synthase sulfur-carrier protein]-C-terminal Gly-Gly + ATP + H(+) = [molybdopterin-synthase sulfur-carrier protein]-C-terminal Gly-Gly-AMP + diphosphate</text>
        <dbReference type="Rhea" id="RHEA:43616"/>
        <dbReference type="Rhea" id="RHEA-COMP:12159"/>
        <dbReference type="Rhea" id="RHEA-COMP:12202"/>
        <dbReference type="ChEBI" id="CHEBI:15378"/>
        <dbReference type="ChEBI" id="CHEBI:30616"/>
        <dbReference type="ChEBI" id="CHEBI:33019"/>
        <dbReference type="ChEBI" id="CHEBI:90618"/>
        <dbReference type="ChEBI" id="CHEBI:90778"/>
        <dbReference type="EC" id="2.7.7.80"/>
    </reaction>
</comment>
<sequence length="376" mass="39830">MTDPALELQPEDALRRVRDGVRLLDVRGDGERAAGMAEGAVGIGLAQLLADPARWLEDPGVETGLICASGVRTRNAVLRLRALGYAGVWSIAGGTRQWAQAGLPMTEAQESPGFLERYSRHLLLPDVGLAGQRRLRDARVALIGAGGLGSPVALYLAAAGVGTLTLIDHDHVDRSNLQRQVLHSEADIGRPKVASARDRLLALNPDLRIEERPVRLAASNVEPLLAGHDVVVDGSDNFSTRYLANDACARLHLPLVYGAVERFRGQASVFWPGPDTPHGCYRCVFPQPPPPELAPNCAEAGVLGVLPGLVGMLQATETLKLLLGIGAPLLGTLLCVDALGMQFERIPLGRDPECPACGKGSAGNSYADLPEVCSAE</sequence>
<dbReference type="InterPro" id="IPR001763">
    <property type="entry name" value="Rhodanese-like_dom"/>
</dbReference>
<dbReference type="PANTHER" id="PTHR10953:SF102">
    <property type="entry name" value="ADENYLYLTRANSFERASE AND SULFURTRANSFERASE MOCS3"/>
    <property type="match status" value="1"/>
</dbReference>
<dbReference type="CDD" id="cd00757">
    <property type="entry name" value="ThiF_MoeB_HesA_family"/>
    <property type="match status" value="1"/>
</dbReference>
<dbReference type="GO" id="GO:0061605">
    <property type="term" value="F:molybdopterin-synthase adenylyltransferase activity"/>
    <property type="evidence" value="ECO:0007669"/>
    <property type="project" value="UniProtKB-EC"/>
</dbReference>
<evidence type="ECO:0000256" key="3">
    <source>
        <dbReference type="ARBA" id="ARBA00022679"/>
    </source>
</evidence>
<dbReference type="PROSITE" id="PS50206">
    <property type="entry name" value="RHODANESE_3"/>
    <property type="match status" value="1"/>
</dbReference>
<dbReference type="FunFam" id="3.40.50.720:FF:000033">
    <property type="entry name" value="Adenylyltransferase and sulfurtransferase MOCS3"/>
    <property type="match status" value="1"/>
</dbReference>
<evidence type="ECO:0000256" key="11">
    <source>
        <dbReference type="ARBA" id="ARBA00075110"/>
    </source>
</evidence>
<evidence type="ECO:0000256" key="8">
    <source>
        <dbReference type="ARBA" id="ARBA00063809"/>
    </source>
</evidence>
<evidence type="ECO:0000256" key="2">
    <source>
        <dbReference type="ARBA" id="ARBA00009919"/>
    </source>
</evidence>
<protein>
    <recommendedName>
        <fullName evidence="10">Molybdopterin-synthase adenylyltransferase</fullName>
        <ecNumber evidence="9">2.7.7.80</ecNumber>
    </recommendedName>
    <alternativeName>
        <fullName evidence="13">MoaD protein adenylase</fullName>
    </alternativeName>
    <alternativeName>
        <fullName evidence="11">Molybdopterin-converting factor subunit 1 adenylase</fullName>
    </alternativeName>
    <alternativeName>
        <fullName evidence="12">Sulfur carrier protein MoaD adenylyltransferase</fullName>
    </alternativeName>
</protein>
<dbReference type="SMART" id="SM00450">
    <property type="entry name" value="RHOD"/>
    <property type="match status" value="1"/>
</dbReference>